<evidence type="ECO:0000259" key="2">
    <source>
        <dbReference type="Pfam" id="PF01979"/>
    </source>
</evidence>
<dbReference type="Gene3D" id="3.20.20.140">
    <property type="entry name" value="Metal-dependent hydrolases"/>
    <property type="match status" value="1"/>
</dbReference>
<dbReference type="RefSeq" id="WP_132505388.1">
    <property type="nucleotide sequence ID" value="NZ_SMKP01000011.1"/>
</dbReference>
<dbReference type="InterPro" id="IPR032466">
    <property type="entry name" value="Metal_Hydrolase"/>
</dbReference>
<dbReference type="SUPFAM" id="SSF51338">
    <property type="entry name" value="Composite domain of metallo-dependent hydrolases"/>
    <property type="match status" value="2"/>
</dbReference>
<name>A0A4R4X2R3_9ACTN</name>
<dbReference type="PANTHER" id="PTHR43794">
    <property type="entry name" value="AMINOHYDROLASE SSNA-RELATED"/>
    <property type="match status" value="1"/>
</dbReference>
<dbReference type="GO" id="GO:0016810">
    <property type="term" value="F:hydrolase activity, acting on carbon-nitrogen (but not peptide) bonds"/>
    <property type="evidence" value="ECO:0007669"/>
    <property type="project" value="InterPro"/>
</dbReference>
<dbReference type="InterPro" id="IPR011059">
    <property type="entry name" value="Metal-dep_hydrolase_composite"/>
</dbReference>
<protein>
    <submittedName>
        <fullName evidence="3">Amidohydrolase</fullName>
    </submittedName>
</protein>
<accession>A0A4R4X2R3</accession>
<comment type="caution">
    <text evidence="3">The sequence shown here is derived from an EMBL/GenBank/DDBJ whole genome shotgun (WGS) entry which is preliminary data.</text>
</comment>
<dbReference type="InterPro" id="IPR006680">
    <property type="entry name" value="Amidohydro-rel"/>
</dbReference>
<organism evidence="3 4">
    <name type="scientific">Nonomuraea diastatica</name>
    <dbReference type="NCBI Taxonomy" id="1848329"/>
    <lineage>
        <taxon>Bacteria</taxon>
        <taxon>Bacillati</taxon>
        <taxon>Actinomycetota</taxon>
        <taxon>Actinomycetes</taxon>
        <taxon>Streptosporangiales</taxon>
        <taxon>Streptosporangiaceae</taxon>
        <taxon>Nonomuraea</taxon>
    </lineage>
</organism>
<dbReference type="Gene3D" id="2.30.40.10">
    <property type="entry name" value="Urease, subunit C, domain 1"/>
    <property type="match status" value="1"/>
</dbReference>
<dbReference type="EMBL" id="SMKP01000011">
    <property type="protein sequence ID" value="TDD24502.1"/>
    <property type="molecule type" value="Genomic_DNA"/>
</dbReference>
<dbReference type="SUPFAM" id="SSF51556">
    <property type="entry name" value="Metallo-dependent hydrolases"/>
    <property type="match status" value="1"/>
</dbReference>
<dbReference type="PANTHER" id="PTHR43794:SF11">
    <property type="entry name" value="AMIDOHYDROLASE-RELATED DOMAIN-CONTAINING PROTEIN"/>
    <property type="match status" value="1"/>
</dbReference>
<evidence type="ECO:0000313" key="4">
    <source>
        <dbReference type="Proteomes" id="UP000294543"/>
    </source>
</evidence>
<dbReference type="AlphaFoldDB" id="A0A4R4X2R3"/>
<dbReference type="Pfam" id="PF01979">
    <property type="entry name" value="Amidohydro_1"/>
    <property type="match status" value="1"/>
</dbReference>
<reference evidence="3 4" key="1">
    <citation type="submission" date="2019-03" db="EMBL/GenBank/DDBJ databases">
        <title>Draft genome sequences of novel Actinobacteria.</title>
        <authorList>
            <person name="Sahin N."/>
            <person name="Ay H."/>
            <person name="Saygin H."/>
        </authorList>
    </citation>
    <scope>NUCLEOTIDE SEQUENCE [LARGE SCALE GENOMIC DNA]</scope>
    <source>
        <strain evidence="3 4">KC712</strain>
    </source>
</reference>
<feature type="domain" description="Amidohydrolase-related" evidence="2">
    <location>
        <begin position="60"/>
        <end position="412"/>
    </location>
</feature>
<dbReference type="InterPro" id="IPR050287">
    <property type="entry name" value="MTA/SAH_deaminase"/>
</dbReference>
<keyword evidence="4" id="KW-1185">Reference proteome</keyword>
<evidence type="ECO:0000313" key="3">
    <source>
        <dbReference type="EMBL" id="TDD24502.1"/>
    </source>
</evidence>
<gene>
    <name evidence="3" type="ORF">E1294_05980</name>
</gene>
<evidence type="ECO:0000256" key="1">
    <source>
        <dbReference type="ARBA" id="ARBA00022801"/>
    </source>
</evidence>
<dbReference type="Proteomes" id="UP000294543">
    <property type="component" value="Unassembled WGS sequence"/>
</dbReference>
<sequence length="477" mass="52068">MNDFDSGRPVVLRGGTVLPMDGRRVLPRTDVLVTGERIAAVGQDLQAPHEAIEIDASGGIVMPGMIDTHRHMWQTAMRGYGADWTLTQYFVWFYLEHGKLFRPEDVHAGNTLAAIEALDAGVTTVVDWSHGLQTVDHADAAADALQSVPGRYVLAYGNIQQPPAEWTATPEFRDFVARRVTGDDLLGFQLAFDVLGDPSFPEKPAFEVARELGVPVTTHAGVWGATSDDGIKLMHEHGFMTPETIYVHAASLSADSYHRIAATGGSISVSTESEQSAGQGYPPTWAVRAHGIPVSLSMDTSVWWSGDLFSAMRTTLGADRSREHLEAQAKGETVTHCGLRADEVVTWATRGGARALGRDDLGTVEPGRKADLVLIKNDASPVSFPLLNPFGHVAFQAQRGDVHTVLVDGRVVKHEHRLVGVDLAAARRQVERTVEHLRSEMGDEAWEKGMNPDIPATKILDNPYTYTDYRSDSTHRL</sequence>
<keyword evidence="1 3" id="KW-0378">Hydrolase</keyword>
<proteinExistence type="predicted"/>
<dbReference type="OrthoDB" id="3189065at2"/>